<dbReference type="AlphaFoldDB" id="A0AA88DRY3"/>
<evidence type="ECO:0000256" key="1">
    <source>
        <dbReference type="SAM" id="MobiDB-lite"/>
    </source>
</evidence>
<sequence>MLLQLVHRVPGVPSVGEVHDHNVNPRRQKSLPGTSKAWPRPYMCSWKLSGDRKTYGSPMHNRRPPSLCRPGRPGRPVNCRTCHPQLIGGVTGPTGRASDVSSEMKTQAECARETATPRLPAP</sequence>
<reference evidence="2" key="1">
    <citation type="submission" date="2023-07" db="EMBL/GenBank/DDBJ databases">
        <title>draft genome sequence of fig (Ficus carica).</title>
        <authorList>
            <person name="Takahashi T."/>
            <person name="Nishimura K."/>
        </authorList>
    </citation>
    <scope>NUCLEOTIDE SEQUENCE</scope>
</reference>
<accession>A0AA88DRY3</accession>
<evidence type="ECO:0000313" key="3">
    <source>
        <dbReference type="Proteomes" id="UP001187192"/>
    </source>
</evidence>
<proteinExistence type="predicted"/>
<feature type="region of interest" description="Disordered" evidence="1">
    <location>
        <begin position="54"/>
        <end position="74"/>
    </location>
</feature>
<gene>
    <name evidence="2" type="ORF">TIFTF001_029487</name>
</gene>
<keyword evidence="3" id="KW-1185">Reference proteome</keyword>
<dbReference type="Proteomes" id="UP001187192">
    <property type="component" value="Unassembled WGS sequence"/>
</dbReference>
<feature type="region of interest" description="Disordered" evidence="1">
    <location>
        <begin position="16"/>
        <end position="36"/>
    </location>
</feature>
<organism evidence="2 3">
    <name type="scientific">Ficus carica</name>
    <name type="common">Common fig</name>
    <dbReference type="NCBI Taxonomy" id="3494"/>
    <lineage>
        <taxon>Eukaryota</taxon>
        <taxon>Viridiplantae</taxon>
        <taxon>Streptophyta</taxon>
        <taxon>Embryophyta</taxon>
        <taxon>Tracheophyta</taxon>
        <taxon>Spermatophyta</taxon>
        <taxon>Magnoliopsida</taxon>
        <taxon>eudicotyledons</taxon>
        <taxon>Gunneridae</taxon>
        <taxon>Pentapetalae</taxon>
        <taxon>rosids</taxon>
        <taxon>fabids</taxon>
        <taxon>Rosales</taxon>
        <taxon>Moraceae</taxon>
        <taxon>Ficeae</taxon>
        <taxon>Ficus</taxon>
    </lineage>
</organism>
<feature type="region of interest" description="Disordered" evidence="1">
    <location>
        <begin position="86"/>
        <end position="122"/>
    </location>
</feature>
<name>A0AA88DRY3_FICCA</name>
<protein>
    <submittedName>
        <fullName evidence="2">Uncharacterized protein</fullName>
    </submittedName>
</protein>
<dbReference type="EMBL" id="BTGU01000098">
    <property type="protein sequence ID" value="GMN60398.1"/>
    <property type="molecule type" value="Genomic_DNA"/>
</dbReference>
<evidence type="ECO:0000313" key="2">
    <source>
        <dbReference type="EMBL" id="GMN60398.1"/>
    </source>
</evidence>
<comment type="caution">
    <text evidence="2">The sequence shown here is derived from an EMBL/GenBank/DDBJ whole genome shotgun (WGS) entry which is preliminary data.</text>
</comment>